<dbReference type="Proteomes" id="UP000663722">
    <property type="component" value="Chromosome"/>
</dbReference>
<dbReference type="AlphaFoldDB" id="A0A975BPY7"/>
<proteinExistence type="predicted"/>
<reference evidence="1" key="1">
    <citation type="journal article" date="2021" name="Microb. Physiol.">
        <title>Proteogenomic Insights into the Physiology of Marine, Sulfate-Reducing, Filamentous Desulfonema limicola and Desulfonema magnum.</title>
        <authorList>
            <person name="Schnaars V."/>
            <person name="Wohlbrand L."/>
            <person name="Scheve S."/>
            <person name="Hinrichs C."/>
            <person name="Reinhardt R."/>
            <person name="Rabus R."/>
        </authorList>
    </citation>
    <scope>NUCLEOTIDE SEQUENCE</scope>
    <source>
        <strain evidence="1">4be13</strain>
    </source>
</reference>
<gene>
    <name evidence="1" type="ORF">dnm_055390</name>
</gene>
<sequence length="45" mass="5159">MPCQTASLALRMPGCLFPIMFNQPCMLRKTWNEISLLTGYKILNI</sequence>
<dbReference type="KEGG" id="dmm:dnm_055390"/>
<protein>
    <submittedName>
        <fullName evidence="1">Uncharacterized protein</fullName>
    </submittedName>
</protein>
<evidence type="ECO:0000313" key="1">
    <source>
        <dbReference type="EMBL" id="QTA89483.1"/>
    </source>
</evidence>
<evidence type="ECO:0000313" key="2">
    <source>
        <dbReference type="Proteomes" id="UP000663722"/>
    </source>
</evidence>
<name>A0A975BPY7_9BACT</name>
<keyword evidence="2" id="KW-1185">Reference proteome</keyword>
<dbReference type="EMBL" id="CP061800">
    <property type="protein sequence ID" value="QTA89483.1"/>
    <property type="molecule type" value="Genomic_DNA"/>
</dbReference>
<accession>A0A975BPY7</accession>
<organism evidence="1 2">
    <name type="scientific">Desulfonema magnum</name>
    <dbReference type="NCBI Taxonomy" id="45655"/>
    <lineage>
        <taxon>Bacteria</taxon>
        <taxon>Pseudomonadati</taxon>
        <taxon>Thermodesulfobacteriota</taxon>
        <taxon>Desulfobacteria</taxon>
        <taxon>Desulfobacterales</taxon>
        <taxon>Desulfococcaceae</taxon>
        <taxon>Desulfonema</taxon>
    </lineage>
</organism>